<sequence>MLASRRRLFATKLSYTASWAHAIRMTIETPRIDSGEVPVPARNDRNRRSRDEEATLKKFLDKQLAEKLIEPCPSPYSALPSSKRPNALAAAWLT</sequence>
<evidence type="ECO:0000313" key="2">
    <source>
        <dbReference type="EMBL" id="KAL1521369.1"/>
    </source>
</evidence>
<reference evidence="2 3" key="1">
    <citation type="journal article" date="2024" name="Science">
        <title>Giant polyketide synthase enzymes in the biosynthesis of giant marine polyether toxins.</title>
        <authorList>
            <person name="Fallon T.R."/>
            <person name="Shende V.V."/>
            <person name="Wierzbicki I.H."/>
            <person name="Pendleton A.L."/>
            <person name="Watervoot N.F."/>
            <person name="Auber R.P."/>
            <person name="Gonzalez D.J."/>
            <person name="Wisecaver J.H."/>
            <person name="Moore B.S."/>
        </authorList>
    </citation>
    <scope>NUCLEOTIDE SEQUENCE [LARGE SCALE GENOMIC DNA]</scope>
    <source>
        <strain evidence="2 3">12B1</strain>
    </source>
</reference>
<evidence type="ECO:0000256" key="1">
    <source>
        <dbReference type="SAM" id="MobiDB-lite"/>
    </source>
</evidence>
<name>A0AB34JHK9_PRYPA</name>
<dbReference type="EMBL" id="JBGBPQ010000007">
    <property type="protein sequence ID" value="KAL1521369.1"/>
    <property type="molecule type" value="Genomic_DNA"/>
</dbReference>
<organism evidence="2 3">
    <name type="scientific">Prymnesium parvum</name>
    <name type="common">Toxic golden alga</name>
    <dbReference type="NCBI Taxonomy" id="97485"/>
    <lineage>
        <taxon>Eukaryota</taxon>
        <taxon>Haptista</taxon>
        <taxon>Haptophyta</taxon>
        <taxon>Prymnesiophyceae</taxon>
        <taxon>Prymnesiales</taxon>
        <taxon>Prymnesiaceae</taxon>
        <taxon>Prymnesium</taxon>
    </lineage>
</organism>
<accession>A0AB34JHK9</accession>
<gene>
    <name evidence="2" type="ORF">AB1Y20_021035</name>
</gene>
<proteinExistence type="predicted"/>
<evidence type="ECO:0000313" key="3">
    <source>
        <dbReference type="Proteomes" id="UP001515480"/>
    </source>
</evidence>
<feature type="compositionally biased region" description="Basic and acidic residues" evidence="1">
    <location>
        <begin position="42"/>
        <end position="52"/>
    </location>
</feature>
<keyword evidence="3" id="KW-1185">Reference proteome</keyword>
<dbReference type="AlphaFoldDB" id="A0AB34JHK9"/>
<protein>
    <submittedName>
        <fullName evidence="2">Uncharacterized protein</fullName>
    </submittedName>
</protein>
<dbReference type="Proteomes" id="UP001515480">
    <property type="component" value="Unassembled WGS sequence"/>
</dbReference>
<feature type="region of interest" description="Disordered" evidence="1">
    <location>
        <begin position="33"/>
        <end position="52"/>
    </location>
</feature>
<comment type="caution">
    <text evidence="2">The sequence shown here is derived from an EMBL/GenBank/DDBJ whole genome shotgun (WGS) entry which is preliminary data.</text>
</comment>